<evidence type="ECO:0000313" key="3">
    <source>
        <dbReference type="Proteomes" id="UP000005439"/>
    </source>
</evidence>
<accession>G8TV55</accession>
<dbReference type="KEGG" id="sap:Sulac_1195"/>
<dbReference type="AlphaFoldDB" id="G8TV55"/>
<name>G8TV55_SULAD</name>
<keyword evidence="1" id="KW-0472">Membrane</keyword>
<evidence type="ECO:0000313" key="2">
    <source>
        <dbReference type="EMBL" id="AEW04695.1"/>
    </source>
</evidence>
<organism evidence="2 3">
    <name type="scientific">Sulfobacillus acidophilus (strain ATCC 700253 / DSM 10332 / NAL)</name>
    <dbReference type="NCBI Taxonomy" id="679936"/>
    <lineage>
        <taxon>Bacteria</taxon>
        <taxon>Bacillati</taxon>
        <taxon>Bacillota</taxon>
        <taxon>Clostridia</taxon>
        <taxon>Eubacteriales</taxon>
        <taxon>Clostridiales Family XVII. Incertae Sedis</taxon>
        <taxon>Sulfobacillus</taxon>
    </lineage>
</organism>
<feature type="transmembrane region" description="Helical" evidence="1">
    <location>
        <begin position="20"/>
        <end position="42"/>
    </location>
</feature>
<dbReference type="HOGENOM" id="CLU_1874369_0_0_9"/>
<evidence type="ECO:0000256" key="1">
    <source>
        <dbReference type="SAM" id="Phobius"/>
    </source>
</evidence>
<dbReference type="STRING" id="679936.Sulac_1195"/>
<protein>
    <submittedName>
        <fullName evidence="2">Uncharacterized protein</fullName>
    </submittedName>
</protein>
<proteinExistence type="predicted"/>
<keyword evidence="3" id="KW-1185">Reference proteome</keyword>
<dbReference type="PATRIC" id="fig|679936.5.peg.1255"/>
<reference evidence="3" key="1">
    <citation type="submission" date="2011-12" db="EMBL/GenBank/DDBJ databases">
        <title>The complete genome of chromosome of Sulfobacillus acidophilus DSM 10332.</title>
        <authorList>
            <person name="Lucas S."/>
            <person name="Han J."/>
            <person name="Lapidus A."/>
            <person name="Bruce D."/>
            <person name="Goodwin L."/>
            <person name="Pitluck S."/>
            <person name="Peters L."/>
            <person name="Kyrpides N."/>
            <person name="Mavromatis K."/>
            <person name="Ivanova N."/>
            <person name="Mikhailova N."/>
            <person name="Chertkov O."/>
            <person name="Saunders E."/>
            <person name="Detter J.C."/>
            <person name="Tapia R."/>
            <person name="Han C."/>
            <person name="Land M."/>
            <person name="Hauser L."/>
            <person name="Markowitz V."/>
            <person name="Cheng J.-F."/>
            <person name="Hugenholtz P."/>
            <person name="Woyke T."/>
            <person name="Wu D."/>
            <person name="Pukall R."/>
            <person name="Gehrich-Schroeter G."/>
            <person name="Schneider S."/>
            <person name="Klenk H.-P."/>
            <person name="Eisen J.A."/>
        </authorList>
    </citation>
    <scope>NUCLEOTIDE SEQUENCE [LARGE SCALE GENOMIC DNA]</scope>
    <source>
        <strain evidence="3">ATCC 700253 / DSM 10332 / NAL</strain>
    </source>
</reference>
<keyword evidence="1" id="KW-0812">Transmembrane</keyword>
<keyword evidence="1" id="KW-1133">Transmembrane helix</keyword>
<dbReference type="EMBL" id="CP003179">
    <property type="protein sequence ID" value="AEW04695.1"/>
    <property type="molecule type" value="Genomic_DNA"/>
</dbReference>
<gene>
    <name evidence="2" type="ordered locus">Sulac_1195</name>
</gene>
<dbReference type="Proteomes" id="UP000005439">
    <property type="component" value="Chromosome"/>
</dbReference>
<sequence>MSDRLHRKSWRGGVTSVIDFIGWLLVSIVVVLTLSTAGLALWQSQTLARTARAAATGVAVNGCWTPTVTEVVYGLDTRPLQITATIGGQPATIFHPDAGSSADPVVQVRLTTHIPLGGWIALWPGVTIPVTATASSPDMAVTGNQDCTAPAG</sequence>
<reference evidence="2 3" key="2">
    <citation type="journal article" date="2012" name="Stand. Genomic Sci.">
        <title>Complete genome sequence of the moderately thermophilic mineral-sulfide-oxidizing firmicute Sulfobacillus acidophilus type strain (NAL(T)).</title>
        <authorList>
            <person name="Anderson I."/>
            <person name="Chertkov O."/>
            <person name="Chen A."/>
            <person name="Saunders E."/>
            <person name="Lapidus A."/>
            <person name="Nolan M."/>
            <person name="Lucas S."/>
            <person name="Hammon N."/>
            <person name="Deshpande S."/>
            <person name="Cheng J.F."/>
            <person name="Han C."/>
            <person name="Tapia R."/>
            <person name="Goodwin L.A."/>
            <person name="Pitluck S."/>
            <person name="Liolios K."/>
            <person name="Pagani I."/>
            <person name="Ivanova N."/>
            <person name="Mikhailova N."/>
            <person name="Pati A."/>
            <person name="Palaniappan K."/>
            <person name="Land M."/>
            <person name="Pan C."/>
            <person name="Rohde M."/>
            <person name="Pukall R."/>
            <person name="Goker M."/>
            <person name="Detter J.C."/>
            <person name="Woyke T."/>
            <person name="Bristow J."/>
            <person name="Eisen J.A."/>
            <person name="Markowitz V."/>
            <person name="Hugenholtz P."/>
            <person name="Kyrpides N.C."/>
            <person name="Klenk H.P."/>
            <person name="Mavromatis K."/>
        </authorList>
    </citation>
    <scope>NUCLEOTIDE SEQUENCE [LARGE SCALE GENOMIC DNA]</scope>
    <source>
        <strain evidence="3">ATCC 700253 / DSM 10332 / NAL</strain>
    </source>
</reference>